<proteinExistence type="predicted"/>
<dbReference type="InterPro" id="IPR012902">
    <property type="entry name" value="N_methyl_site"/>
</dbReference>
<protein>
    <recommendedName>
        <fullName evidence="3">Prepilin-type N-terminal cleavage/methylation domain-containing protein</fullName>
    </recommendedName>
</protein>
<name>A0A0N1EL03_9HELI</name>
<dbReference type="AlphaFoldDB" id="A0A0N1EL03"/>
<dbReference type="SUPFAM" id="SSF54523">
    <property type="entry name" value="Pili subunits"/>
    <property type="match status" value="1"/>
</dbReference>
<dbReference type="RefSeq" id="WP_054197927.1">
    <property type="nucleotide sequence ID" value="NZ_JNOC01000031.1"/>
</dbReference>
<reference evidence="1 2" key="1">
    <citation type="submission" date="2014-06" db="EMBL/GenBank/DDBJ databases">
        <title>Helicobacter pullorum isolates in fresh chicken meat - phenotypic and genotypic features.</title>
        <authorList>
            <person name="Borges V."/>
            <person name="Santos A."/>
            <person name="Correia C.B."/>
            <person name="Saraiva M."/>
            <person name="Menard A."/>
            <person name="Vieira L."/>
            <person name="Sampaio D.A."/>
            <person name="Gomes J.P."/>
            <person name="Oleastro M."/>
        </authorList>
    </citation>
    <scope>NUCLEOTIDE SEQUENCE [LARGE SCALE GENOMIC DNA]</scope>
    <source>
        <strain evidence="1 2">229334/12</strain>
    </source>
</reference>
<comment type="caution">
    <text evidence="1">The sequence shown here is derived from an EMBL/GenBank/DDBJ whole genome shotgun (WGS) entry which is preliminary data.</text>
</comment>
<evidence type="ECO:0000313" key="2">
    <source>
        <dbReference type="Proteomes" id="UP000037997"/>
    </source>
</evidence>
<evidence type="ECO:0000313" key="1">
    <source>
        <dbReference type="EMBL" id="KPH55852.1"/>
    </source>
</evidence>
<evidence type="ECO:0008006" key="3">
    <source>
        <dbReference type="Google" id="ProtNLM"/>
    </source>
</evidence>
<dbReference type="PATRIC" id="fig|35818.11.peg.1148"/>
<dbReference type="InterPro" id="IPR045584">
    <property type="entry name" value="Pilin-like"/>
</dbReference>
<sequence length="131" mass="15083">MYFKRSAFSLLEIILALILLGILLSFALPKVFNYQQSACDKKLQLQVFNFKTALRTQIKIQNTQNSSIDLQKLYDTLDIHPSTCYFETQKNGFIGINQDKKVHFIIKNGILECEHTKSATLHNGESYCDIF</sequence>
<dbReference type="EMBL" id="JNOC01000031">
    <property type="protein sequence ID" value="KPH55852.1"/>
    <property type="molecule type" value="Genomic_DNA"/>
</dbReference>
<dbReference type="STRING" id="35818.HPU229336_01280"/>
<accession>A0A0N1EL03</accession>
<gene>
    <name evidence="1" type="ORF">HPU229334_05820</name>
</gene>
<dbReference type="NCBIfam" id="TIGR02532">
    <property type="entry name" value="IV_pilin_GFxxxE"/>
    <property type="match status" value="1"/>
</dbReference>
<dbReference type="Gene3D" id="3.30.700.10">
    <property type="entry name" value="Glycoprotein, Type 4 Pilin"/>
    <property type="match status" value="1"/>
</dbReference>
<organism evidence="1 2">
    <name type="scientific">Helicobacter pullorum</name>
    <dbReference type="NCBI Taxonomy" id="35818"/>
    <lineage>
        <taxon>Bacteria</taxon>
        <taxon>Pseudomonadati</taxon>
        <taxon>Campylobacterota</taxon>
        <taxon>Epsilonproteobacteria</taxon>
        <taxon>Campylobacterales</taxon>
        <taxon>Helicobacteraceae</taxon>
        <taxon>Helicobacter</taxon>
    </lineage>
</organism>
<dbReference type="Proteomes" id="UP000037997">
    <property type="component" value="Unassembled WGS sequence"/>
</dbReference>